<name>A0A7J6NJK9_PEROL</name>
<feature type="transmembrane region" description="Helical" evidence="2">
    <location>
        <begin position="12"/>
        <end position="34"/>
    </location>
</feature>
<feature type="transmembrane region" description="Helical" evidence="2">
    <location>
        <begin position="46"/>
        <end position="64"/>
    </location>
</feature>
<proteinExistence type="predicted"/>
<feature type="region of interest" description="Disordered" evidence="1">
    <location>
        <begin position="190"/>
        <end position="215"/>
    </location>
</feature>
<reference evidence="3 4" key="1">
    <citation type="submission" date="2020-04" db="EMBL/GenBank/DDBJ databases">
        <title>Perkinsus olseni comparative genomics.</title>
        <authorList>
            <person name="Bogema D.R."/>
        </authorList>
    </citation>
    <scope>NUCLEOTIDE SEQUENCE [LARGE SCALE GENOMIC DNA]</scope>
    <source>
        <strain evidence="3">00978-12</strain>
    </source>
</reference>
<dbReference type="Proteomes" id="UP000541610">
    <property type="component" value="Unassembled WGS sequence"/>
</dbReference>
<evidence type="ECO:0000256" key="1">
    <source>
        <dbReference type="SAM" id="MobiDB-lite"/>
    </source>
</evidence>
<evidence type="ECO:0000313" key="3">
    <source>
        <dbReference type="EMBL" id="KAF4684049.1"/>
    </source>
</evidence>
<feature type="transmembrane region" description="Helical" evidence="2">
    <location>
        <begin position="104"/>
        <end position="124"/>
    </location>
</feature>
<evidence type="ECO:0000313" key="4">
    <source>
        <dbReference type="Proteomes" id="UP000541610"/>
    </source>
</evidence>
<keyword evidence="2" id="KW-1133">Transmembrane helix</keyword>
<feature type="transmembrane region" description="Helical" evidence="2">
    <location>
        <begin position="130"/>
        <end position="152"/>
    </location>
</feature>
<keyword evidence="2" id="KW-0812">Transmembrane</keyword>
<protein>
    <submittedName>
        <fullName evidence="3">Uncharacterized protein</fullName>
    </submittedName>
</protein>
<feature type="transmembrane region" description="Helical" evidence="2">
    <location>
        <begin position="70"/>
        <end position="92"/>
    </location>
</feature>
<evidence type="ECO:0000256" key="2">
    <source>
        <dbReference type="SAM" id="Phobius"/>
    </source>
</evidence>
<dbReference type="EMBL" id="JABANP010000332">
    <property type="protein sequence ID" value="KAF4684049.1"/>
    <property type="molecule type" value="Genomic_DNA"/>
</dbReference>
<gene>
    <name evidence="3" type="ORF">FOZ60_008320</name>
</gene>
<organism evidence="3 4">
    <name type="scientific">Perkinsus olseni</name>
    <name type="common">Perkinsus atlanticus</name>
    <dbReference type="NCBI Taxonomy" id="32597"/>
    <lineage>
        <taxon>Eukaryota</taxon>
        <taxon>Sar</taxon>
        <taxon>Alveolata</taxon>
        <taxon>Perkinsozoa</taxon>
        <taxon>Perkinsea</taxon>
        <taxon>Perkinsida</taxon>
        <taxon>Perkinsidae</taxon>
        <taxon>Perkinsus</taxon>
    </lineage>
</organism>
<sequence>MAASGGAAIWSISMVALTLLVILGLGVFAWTTFVELQPPRAVRNSMLTVLLLITLLEVYLYAAGLASCRWLNFLFVAFLCNFWGLFDVLRTFPRIRDLDSWQSAKLTVLLMLKTFAYCLCLAYNSSRAVLFMITTFTNVWLLPIMFLVALPYGFEVTEGPRLDEPHTEDSSSAGAPADSYRCFSRDNAVASHHKPNLPQSGSHAPAGQSGPGKRRLHEALPFAVPEVNSSRVCSG</sequence>
<accession>A0A7J6NJK9</accession>
<comment type="caution">
    <text evidence="3">The sequence shown here is derived from an EMBL/GenBank/DDBJ whole genome shotgun (WGS) entry which is preliminary data.</text>
</comment>
<keyword evidence="2" id="KW-0472">Membrane</keyword>
<dbReference type="AlphaFoldDB" id="A0A7J6NJK9"/>